<evidence type="ECO:0000313" key="2">
    <source>
        <dbReference type="EMBL" id="BDB98190.1"/>
    </source>
</evidence>
<dbReference type="AlphaFoldDB" id="A0AAQ4CUY1"/>
<accession>A0AAQ4CUY1</accession>
<reference evidence="3 4" key="2">
    <citation type="journal article" date="2022" name="Microbiol. Resour. Announc.">
        <title>Complete Genome Sequence of the Hyperthermophilic and Acidophilic Archaeon Saccharolobus caldissimus Strain HS-3T.</title>
        <authorList>
            <person name="Sakai H.D."/>
            <person name="Kurosawa N."/>
        </authorList>
    </citation>
    <scope>NUCLEOTIDE SEQUENCE [LARGE SCALE GENOMIC DNA]</scope>
    <source>
        <strain evidence="3 4">JCM32116</strain>
    </source>
</reference>
<organism evidence="3 4">
    <name type="scientific">Saccharolobus caldissimus</name>
    <dbReference type="NCBI Taxonomy" id="1702097"/>
    <lineage>
        <taxon>Archaea</taxon>
        <taxon>Thermoproteota</taxon>
        <taxon>Thermoprotei</taxon>
        <taxon>Sulfolobales</taxon>
        <taxon>Sulfolobaceae</taxon>
        <taxon>Saccharolobus</taxon>
    </lineage>
</organism>
<proteinExistence type="predicted"/>
<keyword evidence="1" id="KW-0812">Transmembrane</keyword>
<name>A0AAQ4CUY1_9CREN</name>
<keyword evidence="1" id="KW-1133">Transmembrane helix</keyword>
<evidence type="ECO:0000313" key="4">
    <source>
        <dbReference type="Proteomes" id="UP001319921"/>
    </source>
</evidence>
<dbReference type="EMBL" id="AP025226">
    <property type="protein sequence ID" value="BDB99612.1"/>
    <property type="molecule type" value="Genomic_DNA"/>
</dbReference>
<dbReference type="EMBL" id="AP025226">
    <property type="protein sequence ID" value="BDB98190.1"/>
    <property type="molecule type" value="Genomic_DNA"/>
</dbReference>
<reference evidence="3" key="1">
    <citation type="submission" date="2021-10" db="EMBL/GenBank/DDBJ databases">
        <authorList>
            <person name="Sakai H."/>
            <person name="Kurosawa N."/>
        </authorList>
    </citation>
    <scope>NUCLEOTIDE SEQUENCE</scope>
    <source>
        <strain evidence="3">JCM32116</strain>
    </source>
</reference>
<gene>
    <name evidence="2" type="ORF">SACC_12070</name>
    <name evidence="3" type="ORF">SACC_26290</name>
</gene>
<keyword evidence="1" id="KW-0472">Membrane</keyword>
<evidence type="ECO:0000313" key="3">
    <source>
        <dbReference type="EMBL" id="BDB99612.1"/>
    </source>
</evidence>
<feature type="transmembrane region" description="Helical" evidence="1">
    <location>
        <begin position="16"/>
        <end position="35"/>
    </location>
</feature>
<dbReference type="Proteomes" id="UP001319921">
    <property type="component" value="Chromosome"/>
</dbReference>
<sequence>MKVSPYFLASSQTLRIALAIGIAALPIIMAALHIVHAGISKLPGTG</sequence>
<keyword evidence="4" id="KW-1185">Reference proteome</keyword>
<dbReference type="KEGG" id="scas:SACC_26290"/>
<protein>
    <submittedName>
        <fullName evidence="3">Uncharacterized protein</fullName>
    </submittedName>
</protein>
<dbReference type="KEGG" id="scas:SACC_12070"/>
<evidence type="ECO:0000256" key="1">
    <source>
        <dbReference type="SAM" id="Phobius"/>
    </source>
</evidence>